<sequence>QVTVQQVVTSVRFTDPVVTISIADEPLVLEVIGEDANGHPASLDGIVWRSSDPDVSSVDSFGAVTAISAGWAIVFATVEQVEDSAIIHVVAAGFPVPVSEKRAIHLGGNWLGNRLWAGQPPEEFWRFVESLNVNWVGISVALFYDESTDPIVKRKYTG</sequence>
<dbReference type="SUPFAM" id="SSF49373">
    <property type="entry name" value="Invasin/intimin cell-adhesion fragments"/>
    <property type="match status" value="1"/>
</dbReference>
<dbReference type="InterPro" id="IPR008964">
    <property type="entry name" value="Invasin/intimin_cell_adhesion"/>
</dbReference>
<dbReference type="Gene3D" id="2.60.40.1080">
    <property type="match status" value="1"/>
</dbReference>
<proteinExistence type="predicted"/>
<dbReference type="AlphaFoldDB" id="X1EIW5"/>
<feature type="non-terminal residue" evidence="2">
    <location>
        <position position="158"/>
    </location>
</feature>
<dbReference type="InterPro" id="IPR003343">
    <property type="entry name" value="Big_2"/>
</dbReference>
<gene>
    <name evidence="2" type="ORF">S03H2_25409</name>
</gene>
<evidence type="ECO:0000313" key="2">
    <source>
        <dbReference type="EMBL" id="GAH32527.1"/>
    </source>
</evidence>
<feature type="non-terminal residue" evidence="2">
    <location>
        <position position="1"/>
    </location>
</feature>
<organism evidence="2">
    <name type="scientific">marine sediment metagenome</name>
    <dbReference type="NCBI Taxonomy" id="412755"/>
    <lineage>
        <taxon>unclassified sequences</taxon>
        <taxon>metagenomes</taxon>
        <taxon>ecological metagenomes</taxon>
    </lineage>
</organism>
<feature type="domain" description="BIG2" evidence="1">
    <location>
        <begin position="8"/>
        <end position="87"/>
    </location>
</feature>
<reference evidence="2" key="1">
    <citation type="journal article" date="2014" name="Front. Microbiol.">
        <title>High frequency of phylogenetically diverse reductive dehalogenase-homologous genes in deep subseafloor sedimentary metagenomes.</title>
        <authorList>
            <person name="Kawai M."/>
            <person name="Futagami T."/>
            <person name="Toyoda A."/>
            <person name="Takaki Y."/>
            <person name="Nishi S."/>
            <person name="Hori S."/>
            <person name="Arai W."/>
            <person name="Tsubouchi T."/>
            <person name="Morono Y."/>
            <person name="Uchiyama I."/>
            <person name="Ito T."/>
            <person name="Fujiyama A."/>
            <person name="Inagaki F."/>
            <person name="Takami H."/>
        </authorList>
    </citation>
    <scope>NUCLEOTIDE SEQUENCE</scope>
    <source>
        <strain evidence="2">Expedition CK06-06</strain>
    </source>
</reference>
<dbReference type="EMBL" id="BARU01014374">
    <property type="protein sequence ID" value="GAH32527.1"/>
    <property type="molecule type" value="Genomic_DNA"/>
</dbReference>
<evidence type="ECO:0000259" key="1">
    <source>
        <dbReference type="Pfam" id="PF02368"/>
    </source>
</evidence>
<name>X1EIW5_9ZZZZ</name>
<comment type="caution">
    <text evidence="2">The sequence shown here is derived from an EMBL/GenBank/DDBJ whole genome shotgun (WGS) entry which is preliminary data.</text>
</comment>
<dbReference type="Pfam" id="PF02368">
    <property type="entry name" value="Big_2"/>
    <property type="match status" value="1"/>
</dbReference>
<accession>X1EIW5</accession>
<protein>
    <recommendedName>
        <fullName evidence="1">BIG2 domain-containing protein</fullName>
    </recommendedName>
</protein>